<evidence type="ECO:0000256" key="1">
    <source>
        <dbReference type="SAM" id="Phobius"/>
    </source>
</evidence>
<organism evidence="2">
    <name type="scientific">Oikopleura dioica</name>
    <name type="common">Tunicate</name>
    <dbReference type="NCBI Taxonomy" id="34765"/>
    <lineage>
        <taxon>Eukaryota</taxon>
        <taxon>Metazoa</taxon>
        <taxon>Chordata</taxon>
        <taxon>Tunicata</taxon>
        <taxon>Appendicularia</taxon>
        <taxon>Copelata</taxon>
        <taxon>Oikopleuridae</taxon>
        <taxon>Oikopleura</taxon>
    </lineage>
</organism>
<dbReference type="EMBL" id="FN654782">
    <property type="protein sequence ID" value="CBY36468.1"/>
    <property type="molecule type" value="Genomic_DNA"/>
</dbReference>
<dbReference type="AlphaFoldDB" id="E4YLV7"/>
<evidence type="ECO:0000313" key="2">
    <source>
        <dbReference type="EMBL" id="CBY36468.1"/>
    </source>
</evidence>
<keyword evidence="1" id="KW-0472">Membrane</keyword>
<sequence>MTKSLLRQRGVFNIYRDLLTLFTKTPKQSYLLSHPKLQTIVTSENLFFADNALTLGRLLEVVLLLLIILFCSAGFLISIFAFKRARCIETARLVKDKEDFHYQSNFPVLNSEANVASYDRLLQADSCDRILQSHPSFQRSFAINMASSYSTRNRYPNHTQY</sequence>
<protein>
    <submittedName>
        <fullName evidence="2">Uncharacterized protein</fullName>
    </submittedName>
</protein>
<keyword evidence="1" id="KW-1133">Transmembrane helix</keyword>
<accession>E4YLV7</accession>
<proteinExistence type="predicted"/>
<dbReference type="Proteomes" id="UP000011014">
    <property type="component" value="Unassembled WGS sequence"/>
</dbReference>
<feature type="transmembrane region" description="Helical" evidence="1">
    <location>
        <begin position="61"/>
        <end position="82"/>
    </location>
</feature>
<gene>
    <name evidence="2" type="ORF">GSOID_T00029475001</name>
</gene>
<keyword evidence="1" id="KW-0812">Transmembrane</keyword>
<name>E4YLV7_OIKDI</name>
<reference evidence="2" key="1">
    <citation type="journal article" date="2010" name="Science">
        <title>Plasticity of animal genome architecture unmasked by rapid evolution of a pelagic tunicate.</title>
        <authorList>
            <person name="Denoeud F."/>
            <person name="Henriet S."/>
            <person name="Mungpakdee S."/>
            <person name="Aury J.M."/>
            <person name="Da Silva C."/>
            <person name="Brinkmann H."/>
            <person name="Mikhaleva J."/>
            <person name="Olsen L.C."/>
            <person name="Jubin C."/>
            <person name="Canestro C."/>
            <person name="Bouquet J.M."/>
            <person name="Danks G."/>
            <person name="Poulain J."/>
            <person name="Campsteijn C."/>
            <person name="Adamski M."/>
            <person name="Cross I."/>
            <person name="Yadetie F."/>
            <person name="Muffato M."/>
            <person name="Louis A."/>
            <person name="Butcher S."/>
            <person name="Tsagkogeorga G."/>
            <person name="Konrad A."/>
            <person name="Singh S."/>
            <person name="Jensen M.F."/>
            <person name="Cong E.H."/>
            <person name="Eikeseth-Otteraa H."/>
            <person name="Noel B."/>
            <person name="Anthouard V."/>
            <person name="Porcel B.M."/>
            <person name="Kachouri-Lafond R."/>
            <person name="Nishino A."/>
            <person name="Ugolini M."/>
            <person name="Chourrout P."/>
            <person name="Nishida H."/>
            <person name="Aasland R."/>
            <person name="Huzurbazar S."/>
            <person name="Westhof E."/>
            <person name="Delsuc F."/>
            <person name="Lehrach H."/>
            <person name="Reinhardt R."/>
            <person name="Weissenbach J."/>
            <person name="Roy S.W."/>
            <person name="Artiguenave F."/>
            <person name="Postlethwait J.H."/>
            <person name="Manak J.R."/>
            <person name="Thompson E.M."/>
            <person name="Jaillon O."/>
            <person name="Du Pasquier L."/>
            <person name="Boudinot P."/>
            <person name="Liberles D.A."/>
            <person name="Volff J.N."/>
            <person name="Philippe H."/>
            <person name="Lenhard B."/>
            <person name="Roest Crollius H."/>
            <person name="Wincker P."/>
            <person name="Chourrout D."/>
        </authorList>
    </citation>
    <scope>NUCLEOTIDE SEQUENCE [LARGE SCALE GENOMIC DNA]</scope>
</reference>